<evidence type="ECO:0000256" key="4">
    <source>
        <dbReference type="ARBA" id="ARBA00022833"/>
    </source>
</evidence>
<evidence type="ECO:0000256" key="6">
    <source>
        <dbReference type="SAM" id="SignalP"/>
    </source>
</evidence>
<dbReference type="InterPro" id="IPR008979">
    <property type="entry name" value="Galactose-bd-like_sf"/>
</dbReference>
<feature type="domain" description="Fibronectin type-III" evidence="8">
    <location>
        <begin position="884"/>
        <end position="969"/>
    </location>
</feature>
<keyword evidence="10" id="KW-1185">Reference proteome</keyword>
<evidence type="ECO:0000256" key="1">
    <source>
        <dbReference type="ARBA" id="ARBA00022670"/>
    </source>
</evidence>
<gene>
    <name evidence="9" type="ORF">NTG6680_1547</name>
</gene>
<feature type="domain" description="Fibronectin type-III" evidence="8">
    <location>
        <begin position="372"/>
        <end position="457"/>
    </location>
</feature>
<dbReference type="SUPFAM" id="SSF49464">
    <property type="entry name" value="Carboxypeptidase regulatory domain-like"/>
    <property type="match status" value="1"/>
</dbReference>
<dbReference type="InterPro" id="IPR008969">
    <property type="entry name" value="CarboxyPept-like_regulatory"/>
</dbReference>
<dbReference type="InterPro" id="IPR036116">
    <property type="entry name" value="FN3_sf"/>
</dbReference>
<evidence type="ECO:0000256" key="2">
    <source>
        <dbReference type="ARBA" id="ARBA00022723"/>
    </source>
</evidence>
<reference evidence="9 10" key="1">
    <citation type="submission" date="2021-10" db="EMBL/GenBank/DDBJ databases">
        <authorList>
            <person name="Koch H."/>
        </authorList>
    </citation>
    <scope>NUCLEOTIDE SEQUENCE [LARGE SCALE GENOMIC DNA]</scope>
    <source>
        <strain evidence="9">6680</strain>
    </source>
</reference>
<dbReference type="PANTHER" id="PTHR44170">
    <property type="entry name" value="PROTEIN SIDEKICK"/>
    <property type="match status" value="1"/>
</dbReference>
<dbReference type="PANTHER" id="PTHR44170:SF6">
    <property type="entry name" value="CONTACTIN"/>
    <property type="match status" value="1"/>
</dbReference>
<evidence type="ECO:0000313" key="9">
    <source>
        <dbReference type="EMBL" id="CAG9932800.1"/>
    </source>
</evidence>
<keyword evidence="5" id="KW-1015">Disulfide bond</keyword>
<dbReference type="CDD" id="cd00063">
    <property type="entry name" value="FN3"/>
    <property type="match status" value="3"/>
</dbReference>
<dbReference type="Gene3D" id="3.40.390.10">
    <property type="entry name" value="Collagenase (Catalytic Domain)"/>
    <property type="match status" value="1"/>
</dbReference>
<evidence type="ECO:0000256" key="3">
    <source>
        <dbReference type="ARBA" id="ARBA00022801"/>
    </source>
</evidence>
<dbReference type="PROSITE" id="PS50853">
    <property type="entry name" value="FN3"/>
    <property type="match status" value="3"/>
</dbReference>
<keyword evidence="6" id="KW-0732">Signal</keyword>
<feature type="domain" description="Fibronectin type-III" evidence="8">
    <location>
        <begin position="628"/>
        <end position="713"/>
    </location>
</feature>
<dbReference type="SUPFAM" id="SSF49785">
    <property type="entry name" value="Galactose-binding domain-like"/>
    <property type="match status" value="3"/>
</dbReference>
<evidence type="ECO:0000259" key="8">
    <source>
        <dbReference type="PROSITE" id="PS50853"/>
    </source>
</evidence>
<keyword evidence="3" id="KW-0378">Hydrolase</keyword>
<keyword evidence="4" id="KW-0862">Zinc</keyword>
<dbReference type="InterPro" id="IPR003961">
    <property type="entry name" value="FN3_dom"/>
</dbReference>
<dbReference type="InterPro" id="IPR001818">
    <property type="entry name" value="Pept_M10_metallopeptidase"/>
</dbReference>
<dbReference type="EMBL" id="OU912926">
    <property type="protein sequence ID" value="CAG9932800.1"/>
    <property type="molecule type" value="Genomic_DNA"/>
</dbReference>
<dbReference type="InterPro" id="IPR013783">
    <property type="entry name" value="Ig-like_fold"/>
</dbReference>
<dbReference type="Pfam" id="PF00413">
    <property type="entry name" value="Peptidase_M10"/>
    <property type="match status" value="1"/>
</dbReference>
<dbReference type="Proteomes" id="UP000839052">
    <property type="component" value="Chromosome"/>
</dbReference>
<protein>
    <recommendedName>
        <fullName evidence="11">Matrixin</fullName>
    </recommendedName>
</protein>
<name>A0ABN8AR14_9PROT</name>
<organism evidence="9 10">
    <name type="scientific">Candidatus Nitrotoga arctica</name>
    <dbReference type="NCBI Taxonomy" id="453162"/>
    <lineage>
        <taxon>Bacteria</taxon>
        <taxon>Pseudomonadati</taxon>
        <taxon>Pseudomonadota</taxon>
        <taxon>Betaproteobacteria</taxon>
        <taxon>Nitrosomonadales</taxon>
        <taxon>Gallionellaceae</taxon>
        <taxon>Candidatus Nitrotoga</taxon>
    </lineage>
</organism>
<keyword evidence="2" id="KW-0479">Metal-binding</keyword>
<feature type="signal peptide" evidence="6">
    <location>
        <begin position="1"/>
        <end position="24"/>
    </location>
</feature>
<feature type="domain" description="F5/8 type C" evidence="7">
    <location>
        <begin position="970"/>
        <end position="1127"/>
    </location>
</feature>
<dbReference type="SUPFAM" id="SSF49265">
    <property type="entry name" value="Fibronectin type III"/>
    <property type="match status" value="3"/>
</dbReference>
<evidence type="ECO:0008006" key="11">
    <source>
        <dbReference type="Google" id="ProtNLM"/>
    </source>
</evidence>
<feature type="domain" description="F5/8 type C" evidence="7">
    <location>
        <begin position="714"/>
        <end position="871"/>
    </location>
</feature>
<feature type="domain" description="F5/8 type C" evidence="7">
    <location>
        <begin position="458"/>
        <end position="615"/>
    </location>
</feature>
<evidence type="ECO:0000313" key="10">
    <source>
        <dbReference type="Proteomes" id="UP000839052"/>
    </source>
</evidence>
<accession>A0ABN8AR14</accession>
<dbReference type="Gene3D" id="2.60.120.260">
    <property type="entry name" value="Galactose-binding domain-like"/>
    <property type="match status" value="3"/>
</dbReference>
<dbReference type="Gene3D" id="2.60.40.10">
    <property type="entry name" value="Immunoglobulins"/>
    <property type="match status" value="3"/>
</dbReference>
<keyword evidence="1" id="KW-0645">Protease</keyword>
<proteinExistence type="predicted"/>
<evidence type="ECO:0000259" key="7">
    <source>
        <dbReference type="PROSITE" id="PS50022"/>
    </source>
</evidence>
<dbReference type="InterPro" id="IPR000421">
    <property type="entry name" value="FA58C"/>
</dbReference>
<dbReference type="SMART" id="SM00060">
    <property type="entry name" value="FN3"/>
    <property type="match status" value="3"/>
</dbReference>
<feature type="chain" id="PRO_5045397101" description="Matrixin" evidence="6">
    <location>
        <begin position="25"/>
        <end position="1133"/>
    </location>
</feature>
<dbReference type="InterPro" id="IPR024079">
    <property type="entry name" value="MetalloPept_cat_dom_sf"/>
</dbReference>
<dbReference type="Pfam" id="PF00041">
    <property type="entry name" value="fn3"/>
    <property type="match status" value="3"/>
</dbReference>
<dbReference type="Gene3D" id="2.60.40.1120">
    <property type="entry name" value="Carboxypeptidase-like, regulatory domain"/>
    <property type="match status" value="1"/>
</dbReference>
<sequence length="1133" mass="116956">MICLRIMRGFIAGFLITFAASAFAGGPLAVCYQLPTKYPGAGSVTLNYDQGILGSRTKAQADALVTEAVSLWTNVATSTVTLSRGPDLPVDVTSSNYSTFLYNFSDGLNPVIYDNDGSIIDSIFGVGAKNSVLGFAGSAWNNNGTQCAYTEGRAVISGYISVNDTTMKVVLAHETGHLIGLDHSQLDNSQGLVNSNYPLMYPIAYRSFTSLHEDDTAAVSALYPDATLASIYGQLTGSFTQANGTPIRGANIWAREVNTNKVFSYVSDYLSQNTGYFKLLLPPGSYTLHAEVIHTAFTAGSSVGPYSETSSDLSFQPPLYNNGVAIAPVVLGGNTPTQFSITAGCAASATFKMDGTGTVGGNCGADNLSPTVPTGLSATPVSSAQINLSWTASTDNVGVTGYKVYRGGVLVGSPATTSYNDTGLTASSSYSYTLAACDAANNCSVQSNPGSATTMSATSSSNVALASVGAVASASSTYSSAFPVAAVNDGQCTGATWGNGGGWNDATINTQPDWVQINFNGTKTIDRVVVYTIQDNYTDGNEPTDILTFSLGGITGFTIQGWNGSAWTTLATVSGNNLVKRTVSFAAFTTNQIRINVTSVLAGYSRIIEIEAWGVASPVVPDTTPPAVPTGLSATPVSSAQINLSWTASTDNVGVTGYKVYRGGVLVGSPATTSYNDTGLTASSSYSYTLAACDAANNCSVQSNPGSATTMSATSSSNVALASVGAVASASSTYSSAFPVAAVNDGQCTGATWGNGGGWNDATINTQPDWVQINFNGTKTIDRVVVYTIQDNYTDGNEPTDILTFSLGGITGFTIQGWNGSAWTTLATVSGNNLVKRTVSFAAFTTNQIRINVTSVLAGYSRIIEIEAWGVASPVVPDTTPPAVPTGLSATPVSSAQINLSWTASTDNVGVTGYKVYRGGVLVGSPATTSYNDTGLTASSSYSYTLAACDAANNCSVQSNPGSATTMSATSSSNVALASVGAVASASSTYSSAFPVAAVNDGQCTGATWGNGGGWNDATINTQPDWVQINFNGTKTIDRVVVYTIQDNYTDGNEPTDILTFSLGGITGFTIQGWNGSAWTTLATVSGNNLVKRTVSFAAFTTNQIRINVTSVLAGYSRIIEIEAWGVASPVGP</sequence>
<evidence type="ECO:0000256" key="5">
    <source>
        <dbReference type="ARBA" id="ARBA00023157"/>
    </source>
</evidence>
<dbReference type="SUPFAM" id="SSF55486">
    <property type="entry name" value="Metalloproteases ('zincins'), catalytic domain"/>
    <property type="match status" value="1"/>
</dbReference>
<dbReference type="PROSITE" id="PS50022">
    <property type="entry name" value="FA58C_3"/>
    <property type="match status" value="3"/>
</dbReference>